<gene>
    <name evidence="6" type="primary">proC</name>
    <name evidence="12" type="ORF">C6I21_09420</name>
</gene>
<dbReference type="Pfam" id="PF14748">
    <property type="entry name" value="P5CR_dimer"/>
    <property type="match status" value="1"/>
</dbReference>
<evidence type="ECO:0000256" key="3">
    <source>
        <dbReference type="ARBA" id="ARBA00022857"/>
    </source>
</evidence>
<evidence type="ECO:0000256" key="4">
    <source>
        <dbReference type="ARBA" id="ARBA00023002"/>
    </source>
</evidence>
<dbReference type="Gene3D" id="3.40.50.720">
    <property type="entry name" value="NAD(P)-binding Rossmann-like Domain"/>
    <property type="match status" value="1"/>
</dbReference>
<dbReference type="GO" id="GO:0055129">
    <property type="term" value="P:L-proline biosynthetic process"/>
    <property type="evidence" value="ECO:0007669"/>
    <property type="project" value="UniProtKB-UniRule"/>
</dbReference>
<dbReference type="Pfam" id="PF03807">
    <property type="entry name" value="F420_oxidored"/>
    <property type="match status" value="1"/>
</dbReference>
<evidence type="ECO:0000256" key="6">
    <source>
        <dbReference type="HAMAP-Rule" id="MF_01925"/>
    </source>
</evidence>
<dbReference type="OrthoDB" id="9805754at2"/>
<comment type="catalytic activity">
    <reaction evidence="6 9">
        <text>L-proline + NADP(+) = (S)-1-pyrroline-5-carboxylate + NADPH + 2 H(+)</text>
        <dbReference type="Rhea" id="RHEA:14109"/>
        <dbReference type="ChEBI" id="CHEBI:15378"/>
        <dbReference type="ChEBI" id="CHEBI:17388"/>
        <dbReference type="ChEBI" id="CHEBI:57783"/>
        <dbReference type="ChEBI" id="CHEBI:58349"/>
        <dbReference type="ChEBI" id="CHEBI:60039"/>
        <dbReference type="EC" id="1.5.1.2"/>
    </reaction>
</comment>
<keyword evidence="6 9" id="KW-0028">Amino-acid biosynthesis</keyword>
<evidence type="ECO:0000259" key="11">
    <source>
        <dbReference type="Pfam" id="PF14748"/>
    </source>
</evidence>
<dbReference type="GO" id="GO:0005737">
    <property type="term" value="C:cytoplasm"/>
    <property type="evidence" value="ECO:0007669"/>
    <property type="project" value="UniProtKB-SubCell"/>
</dbReference>
<keyword evidence="6" id="KW-0963">Cytoplasm</keyword>
<feature type="binding site" evidence="8">
    <location>
        <begin position="9"/>
        <end position="14"/>
    </location>
    <ligand>
        <name>NADP(+)</name>
        <dbReference type="ChEBI" id="CHEBI:58349"/>
    </ligand>
</feature>
<dbReference type="GO" id="GO:0004735">
    <property type="term" value="F:pyrroline-5-carboxylate reductase activity"/>
    <property type="evidence" value="ECO:0007669"/>
    <property type="project" value="UniProtKB-UniRule"/>
</dbReference>
<dbReference type="InterPro" id="IPR028939">
    <property type="entry name" value="P5C_Rdtase_cat_N"/>
</dbReference>
<keyword evidence="2 6" id="KW-0641">Proline biosynthesis</keyword>
<proteinExistence type="inferred from homology"/>
<evidence type="ECO:0000256" key="2">
    <source>
        <dbReference type="ARBA" id="ARBA00022650"/>
    </source>
</evidence>
<comment type="catalytic activity">
    <reaction evidence="6">
        <text>L-proline + NAD(+) = (S)-1-pyrroline-5-carboxylate + NADH + 2 H(+)</text>
        <dbReference type="Rhea" id="RHEA:14105"/>
        <dbReference type="ChEBI" id="CHEBI:15378"/>
        <dbReference type="ChEBI" id="CHEBI:17388"/>
        <dbReference type="ChEBI" id="CHEBI:57540"/>
        <dbReference type="ChEBI" id="CHEBI:57945"/>
        <dbReference type="ChEBI" id="CHEBI:60039"/>
        <dbReference type="EC" id="1.5.1.2"/>
    </reaction>
</comment>
<comment type="caution">
    <text evidence="12">The sequence shown here is derived from an EMBL/GenBank/DDBJ whole genome shotgun (WGS) entry which is preliminary data.</text>
</comment>
<keyword evidence="4 6" id="KW-0560">Oxidoreductase</keyword>
<accession>A0A2P6MGF4</accession>
<feature type="domain" description="Pyrroline-5-carboxylate reductase dimerisation" evidence="11">
    <location>
        <begin position="164"/>
        <end position="264"/>
    </location>
</feature>
<comment type="pathway">
    <text evidence="6 9">Amino-acid biosynthesis; L-proline biosynthesis; L-proline from L-glutamate 5-semialdehyde: step 1/1.</text>
</comment>
<dbReference type="EMBL" id="PVNS01000008">
    <property type="protein sequence ID" value="PRO65372.1"/>
    <property type="molecule type" value="Genomic_DNA"/>
</dbReference>
<dbReference type="FunFam" id="1.10.3730.10:FF:000001">
    <property type="entry name" value="Pyrroline-5-carboxylate reductase"/>
    <property type="match status" value="1"/>
</dbReference>
<organism evidence="12 13">
    <name type="scientific">Alkalicoccus urumqiensis</name>
    <name type="common">Bacillus urumqiensis</name>
    <dbReference type="NCBI Taxonomy" id="1548213"/>
    <lineage>
        <taxon>Bacteria</taxon>
        <taxon>Bacillati</taxon>
        <taxon>Bacillota</taxon>
        <taxon>Bacilli</taxon>
        <taxon>Bacillales</taxon>
        <taxon>Bacillaceae</taxon>
        <taxon>Alkalicoccus</taxon>
    </lineage>
</organism>
<evidence type="ECO:0000256" key="9">
    <source>
        <dbReference type="RuleBase" id="RU003903"/>
    </source>
</evidence>
<dbReference type="PANTHER" id="PTHR11645:SF49">
    <property type="entry name" value="PYRROLINE-5-CARBOXYLATE REDUCTASE 1"/>
    <property type="match status" value="1"/>
</dbReference>
<dbReference type="RefSeq" id="WP_105959211.1">
    <property type="nucleotide sequence ID" value="NZ_PVNS01000008.1"/>
</dbReference>
<evidence type="ECO:0000259" key="10">
    <source>
        <dbReference type="Pfam" id="PF03807"/>
    </source>
</evidence>
<evidence type="ECO:0000256" key="7">
    <source>
        <dbReference type="NCBIfam" id="TIGR00112"/>
    </source>
</evidence>
<evidence type="ECO:0000256" key="8">
    <source>
        <dbReference type="PIRSR" id="PIRSR000193-1"/>
    </source>
</evidence>
<dbReference type="InterPro" id="IPR036291">
    <property type="entry name" value="NAD(P)-bd_dom_sf"/>
</dbReference>
<dbReference type="SUPFAM" id="SSF48179">
    <property type="entry name" value="6-phosphogluconate dehydrogenase C-terminal domain-like"/>
    <property type="match status" value="1"/>
</dbReference>
<dbReference type="PANTHER" id="PTHR11645">
    <property type="entry name" value="PYRROLINE-5-CARBOXYLATE REDUCTASE"/>
    <property type="match status" value="1"/>
</dbReference>
<dbReference type="Gene3D" id="1.10.3730.10">
    <property type="entry name" value="ProC C-terminal domain-like"/>
    <property type="match status" value="1"/>
</dbReference>
<comment type="similarity">
    <text evidence="1 6 9">Belongs to the pyrroline-5-carboxylate reductase family.</text>
</comment>
<dbReference type="NCBIfam" id="TIGR00112">
    <property type="entry name" value="proC"/>
    <property type="match status" value="1"/>
</dbReference>
<name>A0A2P6MGF4_ALKUR</name>
<dbReference type="EC" id="1.5.1.2" evidence="6 7"/>
<evidence type="ECO:0000313" key="12">
    <source>
        <dbReference type="EMBL" id="PRO65372.1"/>
    </source>
</evidence>
<dbReference type="Proteomes" id="UP000243650">
    <property type="component" value="Unassembled WGS sequence"/>
</dbReference>
<dbReference type="PROSITE" id="PS00521">
    <property type="entry name" value="P5CR"/>
    <property type="match status" value="1"/>
</dbReference>
<feature type="domain" description="Pyrroline-5-carboxylate reductase catalytic N-terminal" evidence="10">
    <location>
        <begin position="6"/>
        <end position="100"/>
    </location>
</feature>
<reference evidence="12 13" key="1">
    <citation type="submission" date="2018-03" db="EMBL/GenBank/DDBJ databases">
        <title>Bacillus urumqiensis sp. nov., a moderately haloalkaliphilic bacterium isolated from a salt lake.</title>
        <authorList>
            <person name="Zhao B."/>
            <person name="Liao Z."/>
        </authorList>
    </citation>
    <scope>NUCLEOTIDE SEQUENCE [LARGE SCALE GENOMIC DNA]</scope>
    <source>
        <strain evidence="12 13">BZ-SZ-XJ18</strain>
    </source>
</reference>
<keyword evidence="3 6" id="KW-0521">NADP</keyword>
<dbReference type="HAMAP" id="MF_01925">
    <property type="entry name" value="P5C_reductase"/>
    <property type="match status" value="1"/>
</dbReference>
<feature type="binding site" evidence="8">
    <location>
        <begin position="72"/>
        <end position="75"/>
    </location>
    <ligand>
        <name>NADP(+)</name>
        <dbReference type="ChEBI" id="CHEBI:58349"/>
    </ligand>
</feature>
<dbReference type="InterPro" id="IPR029036">
    <property type="entry name" value="P5CR_dimer"/>
</dbReference>
<dbReference type="InterPro" id="IPR008927">
    <property type="entry name" value="6-PGluconate_DH-like_C_sf"/>
</dbReference>
<protein>
    <recommendedName>
        <fullName evidence="6 7">Pyrroline-5-carboxylate reductase</fullName>
        <shortName evidence="6">P5C reductase</shortName>
        <shortName evidence="6">P5CR</shortName>
        <ecNumber evidence="6 7">1.5.1.2</ecNumber>
    </recommendedName>
    <alternativeName>
        <fullName evidence="6">PCA reductase</fullName>
    </alternativeName>
</protein>
<comment type="subcellular location">
    <subcellularLocation>
        <location evidence="6">Cytoplasm</location>
    </subcellularLocation>
</comment>
<keyword evidence="13" id="KW-1185">Reference proteome</keyword>
<sequence>MEKWNVLFIGAGRMAEAVISGIVKKQPEEIGTITAANRSDLERLQFLQDKYGITVTTDWLRAVKEQQMIILAAPPKAHDSLLKAVRPFLTNQVVVTVAAGIDPAYMEGRLPEGTPVCWVMPNTAAQVGMSMTTHTYGAHIRPEHKPYIEAVLEAIGPAEEMSAEQVHHMTAITGSAPAFIYYMAQALEEAAVSYDVTGEQARRLVSTMMQGAARMLSEGKSPEALMEEVASPGGSTAEGLHVLETYEVDKMIRQAVDAVNRHAAQGGKS</sequence>
<dbReference type="InterPro" id="IPR053790">
    <property type="entry name" value="P5CR-like_CS"/>
</dbReference>
<dbReference type="SUPFAM" id="SSF51735">
    <property type="entry name" value="NAD(P)-binding Rossmann-fold domains"/>
    <property type="match status" value="1"/>
</dbReference>
<dbReference type="PIRSF" id="PIRSF000193">
    <property type="entry name" value="Pyrrol-5-carb_rd"/>
    <property type="match status" value="1"/>
</dbReference>
<comment type="function">
    <text evidence="5 6">Catalyzes the reduction of 1-pyrroline-5-carboxylate (PCA) to L-proline.</text>
</comment>
<evidence type="ECO:0000313" key="13">
    <source>
        <dbReference type="Proteomes" id="UP000243650"/>
    </source>
</evidence>
<dbReference type="InterPro" id="IPR000304">
    <property type="entry name" value="Pyrroline-COOH_reductase"/>
</dbReference>
<evidence type="ECO:0000256" key="1">
    <source>
        <dbReference type="ARBA" id="ARBA00005525"/>
    </source>
</evidence>
<dbReference type="AlphaFoldDB" id="A0A2P6MGF4"/>
<dbReference type="UniPathway" id="UPA00098">
    <property type="reaction ID" value="UER00361"/>
</dbReference>
<evidence type="ECO:0000256" key="5">
    <source>
        <dbReference type="ARBA" id="ARBA00058118"/>
    </source>
</evidence>